<proteinExistence type="inferred from homology"/>
<dbReference type="InterPro" id="IPR000468">
    <property type="entry name" value="Barstar"/>
</dbReference>
<evidence type="ECO:0000313" key="3">
    <source>
        <dbReference type="EMBL" id="GIG94683.1"/>
    </source>
</evidence>
<protein>
    <recommendedName>
        <fullName evidence="2">Barstar (barnase inhibitor) domain-containing protein</fullName>
    </recommendedName>
</protein>
<dbReference type="Pfam" id="PF01337">
    <property type="entry name" value="Barstar"/>
    <property type="match status" value="1"/>
</dbReference>
<gene>
    <name evidence="3" type="ORF">Pma05_12560</name>
</gene>
<reference evidence="3 4" key="1">
    <citation type="submission" date="2021-01" db="EMBL/GenBank/DDBJ databases">
        <title>Whole genome shotgun sequence of Plantactinospora mayteni NBRC 109088.</title>
        <authorList>
            <person name="Komaki H."/>
            <person name="Tamura T."/>
        </authorList>
    </citation>
    <scope>NUCLEOTIDE SEQUENCE [LARGE SCALE GENOMIC DNA]</scope>
    <source>
        <strain evidence="3 4">NBRC 109088</strain>
    </source>
</reference>
<feature type="domain" description="Barstar (barnase inhibitor)" evidence="2">
    <location>
        <begin position="27"/>
        <end position="105"/>
    </location>
</feature>
<evidence type="ECO:0000313" key="4">
    <source>
        <dbReference type="Proteomes" id="UP000621500"/>
    </source>
</evidence>
<organism evidence="3 4">
    <name type="scientific">Plantactinospora mayteni</name>
    <dbReference type="NCBI Taxonomy" id="566021"/>
    <lineage>
        <taxon>Bacteria</taxon>
        <taxon>Bacillati</taxon>
        <taxon>Actinomycetota</taxon>
        <taxon>Actinomycetes</taxon>
        <taxon>Micromonosporales</taxon>
        <taxon>Micromonosporaceae</taxon>
        <taxon>Plantactinospora</taxon>
    </lineage>
</organism>
<evidence type="ECO:0000256" key="1">
    <source>
        <dbReference type="ARBA" id="ARBA00006845"/>
    </source>
</evidence>
<sequence length="137" mass="14543">MPDQSDVVLPRWLTVSADPPARDATVLGGAGSRTRAALFTEWAARLGFPDYFGRNWDAFEECLTDLVAERPRTLVVTDPTELLADEPPEQLGVLLAVLDTIAADTTDPSGGPGLRVLLHAGPGDSAGLRRRIGAALP</sequence>
<dbReference type="Proteomes" id="UP000621500">
    <property type="component" value="Unassembled WGS sequence"/>
</dbReference>
<name>A0ABQ4EIY6_9ACTN</name>
<comment type="caution">
    <text evidence="3">The sequence shown here is derived from an EMBL/GenBank/DDBJ whole genome shotgun (WGS) entry which is preliminary data.</text>
</comment>
<dbReference type="SUPFAM" id="SSF52038">
    <property type="entry name" value="Barstar-related"/>
    <property type="match status" value="1"/>
</dbReference>
<dbReference type="RefSeq" id="WP_203856319.1">
    <property type="nucleotide sequence ID" value="NZ_BAAAZQ010000005.1"/>
</dbReference>
<dbReference type="Gene3D" id="3.30.370.10">
    <property type="entry name" value="Barstar-like"/>
    <property type="match status" value="1"/>
</dbReference>
<evidence type="ECO:0000259" key="2">
    <source>
        <dbReference type="Pfam" id="PF01337"/>
    </source>
</evidence>
<dbReference type="InterPro" id="IPR035905">
    <property type="entry name" value="Barstar-like_sf"/>
</dbReference>
<accession>A0ABQ4EIY6</accession>
<keyword evidence="4" id="KW-1185">Reference proteome</keyword>
<comment type="similarity">
    <text evidence="1">Belongs to the barstar family.</text>
</comment>
<dbReference type="EMBL" id="BONX01000007">
    <property type="protein sequence ID" value="GIG94683.1"/>
    <property type="molecule type" value="Genomic_DNA"/>
</dbReference>